<feature type="region of interest" description="Disordered" evidence="1">
    <location>
        <begin position="415"/>
        <end position="477"/>
    </location>
</feature>
<feature type="compositionally biased region" description="Basic residues" evidence="1">
    <location>
        <begin position="419"/>
        <end position="430"/>
    </location>
</feature>
<evidence type="ECO:0000256" key="1">
    <source>
        <dbReference type="SAM" id="MobiDB-lite"/>
    </source>
</evidence>
<proteinExistence type="predicted"/>
<feature type="compositionally biased region" description="Low complexity" evidence="1">
    <location>
        <begin position="300"/>
        <end position="317"/>
    </location>
</feature>
<name>A0A7J7F8B5_DICBM</name>
<feature type="compositionally biased region" description="Basic and acidic residues" evidence="1">
    <location>
        <begin position="589"/>
        <end position="598"/>
    </location>
</feature>
<feature type="region of interest" description="Disordered" evidence="1">
    <location>
        <begin position="131"/>
        <end position="177"/>
    </location>
</feature>
<feature type="compositionally biased region" description="Pro residues" evidence="1">
    <location>
        <begin position="151"/>
        <end position="176"/>
    </location>
</feature>
<evidence type="ECO:0000313" key="2">
    <source>
        <dbReference type="EMBL" id="KAF5924265.1"/>
    </source>
</evidence>
<feature type="region of interest" description="Disordered" evidence="1">
    <location>
        <begin position="197"/>
        <end position="403"/>
    </location>
</feature>
<feature type="region of interest" description="Disordered" evidence="1">
    <location>
        <begin position="558"/>
        <end position="677"/>
    </location>
</feature>
<feature type="compositionally biased region" description="Basic residues" evidence="1">
    <location>
        <begin position="606"/>
        <end position="615"/>
    </location>
</feature>
<feature type="compositionally biased region" description="Low complexity" evidence="1">
    <location>
        <begin position="351"/>
        <end position="368"/>
    </location>
</feature>
<feature type="compositionally biased region" description="Polar residues" evidence="1">
    <location>
        <begin position="69"/>
        <end position="81"/>
    </location>
</feature>
<dbReference type="Proteomes" id="UP000551758">
    <property type="component" value="Unassembled WGS sequence"/>
</dbReference>
<feature type="compositionally biased region" description="Low complexity" evidence="1">
    <location>
        <begin position="268"/>
        <end position="286"/>
    </location>
</feature>
<feature type="region of interest" description="Disordered" evidence="1">
    <location>
        <begin position="61"/>
        <end position="88"/>
    </location>
</feature>
<dbReference type="EMBL" id="JACDTQ010001023">
    <property type="protein sequence ID" value="KAF5924265.1"/>
    <property type="molecule type" value="Genomic_DNA"/>
</dbReference>
<comment type="caution">
    <text evidence="2">The sequence shown here is derived from an EMBL/GenBank/DDBJ whole genome shotgun (WGS) entry which is preliminary data.</text>
</comment>
<organism evidence="2 3">
    <name type="scientific">Diceros bicornis minor</name>
    <name type="common">South-central black rhinoceros</name>
    <dbReference type="NCBI Taxonomy" id="77932"/>
    <lineage>
        <taxon>Eukaryota</taxon>
        <taxon>Metazoa</taxon>
        <taxon>Chordata</taxon>
        <taxon>Craniata</taxon>
        <taxon>Vertebrata</taxon>
        <taxon>Euteleostomi</taxon>
        <taxon>Mammalia</taxon>
        <taxon>Eutheria</taxon>
        <taxon>Laurasiatheria</taxon>
        <taxon>Perissodactyla</taxon>
        <taxon>Rhinocerotidae</taxon>
        <taxon>Diceros</taxon>
    </lineage>
</organism>
<feature type="compositionally biased region" description="Low complexity" evidence="1">
    <location>
        <begin position="140"/>
        <end position="150"/>
    </location>
</feature>
<feature type="compositionally biased region" description="Basic and acidic residues" evidence="1">
    <location>
        <begin position="240"/>
        <end position="254"/>
    </location>
</feature>
<sequence length="815" mass="84957">MARCVKPPQSREKLEAMIQPITYQTEVPQEEENEIVRTVKSFIVRKMKRIYQQTLDALRGSSLLPGPQPSANSNNKVQNHLGSHYETSGDGGLVCSTWIQGLSSREHVQRSLRASKEESFRLFPRAEVAEARSGRSFHARGPLVKGGRPLLRPPPASAVRPSAPPPRAGPERPPGVRPLEGVQVWLELGVVASAPPRVGAHPPSSPSLALAGASPEPDGGAVQAGRASFPRSWETVGEEEGGRAGRKEGGERGRGGGGRRGRGRGSRPGDLGAPGAGLDAAGSLGRSRLHRAARGKEMARLAAGCRPGAPRAPLPRGGRPRVRRRHGRRCSPGEGQSGQRPREEGRGRGGAALAPGSAPAPADSQPSFFPSPAPTPGRRGGGCSPLCNRGVKKSESARGNITSDEMTMIKISFFPAPSRARRRPGRRVAGRRGAGGWAAEGAGAWAHRSREGPGRGPGGKARAPGETGGDRPAKGRETAHFVAERGRRGRAELIATLILCPAAQPSPEPGVAARSRSRSPRWVIWSRIAALCVRARPRRGAGCRLGWGAGFLASNRGGPLEREEGGEVGAAGGQQESGAKRRRRRRRPRGGEEARGGRGGEAPARRAARGRGKRGPGREGWDETGATRAASTGGEAAPGARDRRLRGAGAAPEPDLPLRLRGKPRAGGHRSAPRTPVPKVAEMLRKSPGRGSDLGGGGCFVPVLGGGGWRHGGTQHKGLAREGGLPTWAGPGPGWTVLTWAGARASCRAGRGVCGGVGVAGPDTGASVQGRAPCRAGEFPGSELGSRSCGFGADRARLGAQIREKKSLTGQMCVL</sequence>
<feature type="compositionally biased region" description="Basic residues" evidence="1">
    <location>
        <begin position="318"/>
        <end position="329"/>
    </location>
</feature>
<keyword evidence="3" id="KW-1185">Reference proteome</keyword>
<gene>
    <name evidence="2" type="ORF">HPG69_012518</name>
</gene>
<feature type="compositionally biased region" description="Basic residues" evidence="1">
    <location>
        <begin position="660"/>
        <end position="672"/>
    </location>
</feature>
<feature type="compositionally biased region" description="Low complexity" evidence="1">
    <location>
        <begin position="199"/>
        <end position="215"/>
    </location>
</feature>
<accession>A0A7J7F8B5</accession>
<evidence type="ECO:0000313" key="3">
    <source>
        <dbReference type="Proteomes" id="UP000551758"/>
    </source>
</evidence>
<dbReference type="AlphaFoldDB" id="A0A7J7F8B5"/>
<reference evidence="2 3" key="1">
    <citation type="journal article" date="2020" name="Mol. Biol. Evol.">
        <title>Interspecific Gene Flow and the Evolution of Specialization in Black and White Rhinoceros.</title>
        <authorList>
            <person name="Moodley Y."/>
            <person name="Westbury M.V."/>
            <person name="Russo I.M."/>
            <person name="Gopalakrishnan S."/>
            <person name="Rakotoarivelo A."/>
            <person name="Olsen R.A."/>
            <person name="Prost S."/>
            <person name="Tunstall T."/>
            <person name="Ryder O.A."/>
            <person name="Dalen L."/>
            <person name="Bruford M.W."/>
        </authorList>
    </citation>
    <scope>NUCLEOTIDE SEQUENCE [LARGE SCALE GENOMIC DNA]</scope>
    <source>
        <strain evidence="2">SBR-YM</strain>
        <tissue evidence="2">Skin</tissue>
    </source>
</reference>
<protein>
    <submittedName>
        <fullName evidence="2">Uncharacterized protein</fullName>
    </submittedName>
</protein>
<feature type="compositionally biased region" description="Basic and acidic residues" evidence="1">
    <location>
        <begin position="468"/>
        <end position="477"/>
    </location>
</feature>